<evidence type="ECO:0000313" key="3">
    <source>
        <dbReference type="EMBL" id="KYL04413.1"/>
    </source>
</evidence>
<sequence length="252" mass="30180">MKKQKIEVPILMYHQFKEDMNHVGNSIATYVTRKQFEWHLRTLKFLGYETITFRDLEKIGLENRFKKRYIILTVDDGYQDNYEILFPLLKKYQMKAVIYLVSDSYNRWDVEEYGVDKNPMMKEEQVREMIESGLVEFGGHTLHHCDFHVVNEETAKREILENKRELEEKYRISLSSFAYPYGHVTETAKKIVKEAGYRFAVSTSTGTGIITDDLYEMRRTSIDRTSVWRFLKRISGRYSVYKGKKWMRQQEK</sequence>
<dbReference type="KEGG" id="fnf:BSQ88_01720"/>
<gene>
    <name evidence="3" type="ORF">A2J07_03615</name>
</gene>
<comment type="subcellular location">
    <subcellularLocation>
        <location evidence="1">Secreted</location>
    </subcellularLocation>
</comment>
<keyword evidence="2" id="KW-0732">Signal</keyword>
<dbReference type="InterPro" id="IPR051398">
    <property type="entry name" value="Polysacch_Deacetylase"/>
</dbReference>
<dbReference type="GO" id="GO:0005576">
    <property type="term" value="C:extracellular region"/>
    <property type="evidence" value="ECO:0007669"/>
    <property type="project" value="UniProtKB-SubCell"/>
</dbReference>
<dbReference type="CDD" id="cd10918">
    <property type="entry name" value="CE4_NodB_like_5s_6s"/>
    <property type="match status" value="1"/>
</dbReference>
<dbReference type="EMBL" id="LVEA01000031">
    <property type="protein sequence ID" value="KYL04413.1"/>
    <property type="molecule type" value="Genomic_DNA"/>
</dbReference>
<proteinExistence type="predicted"/>
<dbReference type="SUPFAM" id="SSF88713">
    <property type="entry name" value="Glycoside hydrolase/deacetylase"/>
    <property type="match status" value="1"/>
</dbReference>
<name>A0A162IT48_9FUSO</name>
<evidence type="ECO:0000256" key="2">
    <source>
        <dbReference type="ARBA" id="ARBA00022729"/>
    </source>
</evidence>
<dbReference type="AlphaFoldDB" id="A0A162IT48"/>
<dbReference type="GO" id="GO:0016810">
    <property type="term" value="F:hydrolase activity, acting on carbon-nitrogen (but not peptide) bonds"/>
    <property type="evidence" value="ECO:0007669"/>
    <property type="project" value="InterPro"/>
</dbReference>
<dbReference type="eggNOG" id="COG0726">
    <property type="taxonomic scope" value="Bacteria"/>
</dbReference>
<evidence type="ECO:0000256" key="1">
    <source>
        <dbReference type="ARBA" id="ARBA00004613"/>
    </source>
</evidence>
<protein>
    <submittedName>
        <fullName evidence="3">Polysaccharide deacetylase</fullName>
    </submittedName>
</protein>
<evidence type="ECO:0000313" key="4">
    <source>
        <dbReference type="Proteomes" id="UP000075816"/>
    </source>
</evidence>
<dbReference type="GeneID" id="75075014"/>
<dbReference type="Pfam" id="PF01522">
    <property type="entry name" value="Polysacc_deac_1"/>
    <property type="match status" value="1"/>
</dbReference>
<dbReference type="Gene3D" id="3.20.20.370">
    <property type="entry name" value="Glycoside hydrolase/deacetylase"/>
    <property type="match status" value="1"/>
</dbReference>
<comment type="caution">
    <text evidence="3">The sequence shown here is derived from an EMBL/GenBank/DDBJ whole genome shotgun (WGS) entry which is preliminary data.</text>
</comment>
<dbReference type="Proteomes" id="UP000075816">
    <property type="component" value="Unassembled WGS sequence"/>
</dbReference>
<accession>A0A162IT48</accession>
<reference evidence="3 4" key="1">
    <citation type="submission" date="2016-03" db="EMBL/GenBank/DDBJ databases">
        <title>Comparative genomics of human isolates of Fusobacterium necrophorum.</title>
        <authorList>
            <person name="Jensen A."/>
            <person name="Bank S."/>
            <person name="Andersen P.S."/>
            <person name="Kristensen L.H."/>
            <person name="Prag J."/>
        </authorList>
    </citation>
    <scope>NUCLEOTIDE SEQUENCE [LARGE SCALE GENOMIC DNA]</scope>
    <source>
        <strain evidence="3 4">LS_1264</strain>
    </source>
</reference>
<dbReference type="PANTHER" id="PTHR34216:SF3">
    <property type="entry name" value="POLY-BETA-1,6-N-ACETYL-D-GLUCOSAMINE N-DEACETYLASE"/>
    <property type="match status" value="1"/>
</dbReference>
<dbReference type="GO" id="GO:0005975">
    <property type="term" value="P:carbohydrate metabolic process"/>
    <property type="evidence" value="ECO:0007669"/>
    <property type="project" value="InterPro"/>
</dbReference>
<dbReference type="InterPro" id="IPR002509">
    <property type="entry name" value="NODB_dom"/>
</dbReference>
<dbReference type="RefSeq" id="WP_005958792.1">
    <property type="nucleotide sequence ID" value="NZ_CAXOUE010000037.1"/>
</dbReference>
<dbReference type="InterPro" id="IPR011330">
    <property type="entry name" value="Glyco_hydro/deAcase_b/a-brl"/>
</dbReference>
<dbReference type="PROSITE" id="PS51677">
    <property type="entry name" value="NODB"/>
    <property type="match status" value="1"/>
</dbReference>
<dbReference type="PANTHER" id="PTHR34216">
    <property type="match status" value="1"/>
</dbReference>
<organism evidence="3 4">
    <name type="scientific">Fusobacterium necrophorum subsp. funduliforme</name>
    <dbReference type="NCBI Taxonomy" id="143387"/>
    <lineage>
        <taxon>Bacteria</taxon>
        <taxon>Fusobacteriati</taxon>
        <taxon>Fusobacteriota</taxon>
        <taxon>Fusobacteriia</taxon>
        <taxon>Fusobacteriales</taxon>
        <taxon>Fusobacteriaceae</taxon>
        <taxon>Fusobacterium</taxon>
    </lineage>
</organism>